<dbReference type="InterPro" id="IPR050198">
    <property type="entry name" value="Non-receptor_tyrosine_kinases"/>
</dbReference>
<evidence type="ECO:0000256" key="4">
    <source>
        <dbReference type="ARBA" id="ARBA00022475"/>
    </source>
</evidence>
<dbReference type="Gene3D" id="3.30.200.20">
    <property type="entry name" value="Phosphorylase Kinase, domain 1"/>
    <property type="match status" value="1"/>
</dbReference>
<keyword evidence="25" id="KW-1185">Reference proteome</keyword>
<keyword evidence="6" id="KW-0399">Innate immunity</keyword>
<dbReference type="SUPFAM" id="SSF55550">
    <property type="entry name" value="SH2 domain"/>
    <property type="match status" value="2"/>
</dbReference>
<evidence type="ECO:0000256" key="3">
    <source>
        <dbReference type="ARBA" id="ARBA00011903"/>
    </source>
</evidence>
<dbReference type="InterPro" id="IPR000980">
    <property type="entry name" value="SH2"/>
</dbReference>
<dbReference type="Pfam" id="PF07714">
    <property type="entry name" value="PK_Tyr_Ser-Thr"/>
    <property type="match status" value="1"/>
</dbReference>
<dbReference type="PRINTS" id="PR00401">
    <property type="entry name" value="SH2DOMAIN"/>
</dbReference>
<sequence length="629" mass="71495">MASNTSNPANHLPYFFGNITREDAEEYLMQGGASDGLYLLRQSRNYLGGFALSLAHGRKVHHYTIERELSGSYAIAGGKSHASPAELINYHSEEADGLICLLRKPFNRPPGVEPKTGPFEDLKENLIREYVKQTWNLQGHALEQAIISQKPQLEKLIATTAHEKMPWFHGRISREESEHRILIGSRNNGTFLIRERDSTGSYALCLLNDGKVLHYRIDRDKTGKLSIPDGKRFDTLWQLVEHYSYKPDGLLRVLTIPCPQHGSENGESCSLRLPNLINAGSKLFWAGGGIISRLKSYTFPKAGSKKVPHILFFSSYSMSPGGGHCILVCDQREALPMDTEVYESPYADPDEIKPKNVTLDRKLLTLEEGELGSGNFGTVKKGFYKMKKGAKPVAVKILKNESNDPAIKDELLREANVMQQLDNPYIVRMIGICEAEAWMLVMEMAELGPLNKFLQKNRHVTEKNITELVHQVSMGMKYLEENNFVHRDLAARNVLLVTQHYAKISDFGLSKALSADENYYKAQSHGKWPVKWYAPECMNFYKFSSKSDVWSFGVLMWEAFSYGQKPYKGMKGGEVAQMIERGERMERPELCPTEVYSLMKLCWTYNVDDRPGFVAVEMRLRNYYYDISH</sequence>
<evidence type="ECO:0000256" key="16">
    <source>
        <dbReference type="ARBA" id="ARBA00039405"/>
    </source>
</evidence>
<dbReference type="SMART" id="SM00252">
    <property type="entry name" value="SH2"/>
    <property type="match status" value="2"/>
</dbReference>
<dbReference type="Gene3D" id="1.10.930.10">
    <property type="entry name" value="Syk Kinase, Chain A, domain 2"/>
    <property type="match status" value="1"/>
</dbReference>
<evidence type="ECO:0000256" key="2">
    <source>
        <dbReference type="ARBA" id="ARBA00004514"/>
    </source>
</evidence>
<evidence type="ECO:0000256" key="12">
    <source>
        <dbReference type="ARBA" id="ARBA00022859"/>
    </source>
</evidence>
<comment type="catalytic activity">
    <reaction evidence="17">
        <text>L-tyrosyl-[protein] + ATP = O-phospho-L-tyrosyl-[protein] + ADP + H(+)</text>
        <dbReference type="Rhea" id="RHEA:10596"/>
        <dbReference type="Rhea" id="RHEA-COMP:10136"/>
        <dbReference type="Rhea" id="RHEA-COMP:20101"/>
        <dbReference type="ChEBI" id="CHEBI:15378"/>
        <dbReference type="ChEBI" id="CHEBI:30616"/>
        <dbReference type="ChEBI" id="CHEBI:46858"/>
        <dbReference type="ChEBI" id="CHEBI:61978"/>
        <dbReference type="ChEBI" id="CHEBI:456216"/>
        <dbReference type="EC" id="2.7.10.2"/>
    </reaction>
</comment>
<keyword evidence="7" id="KW-0808">Transferase</keyword>
<dbReference type="Gene3D" id="1.10.510.10">
    <property type="entry name" value="Transferase(Phosphotransferase) domain 1"/>
    <property type="match status" value="1"/>
</dbReference>
<proteinExistence type="predicted"/>
<dbReference type="FunFam" id="1.10.930.10:FF:000001">
    <property type="entry name" value="Tyrosine-protein kinase"/>
    <property type="match status" value="1"/>
</dbReference>
<evidence type="ECO:0000256" key="11">
    <source>
        <dbReference type="ARBA" id="ARBA00022840"/>
    </source>
</evidence>
<dbReference type="EMBL" id="VYXG01001017">
    <property type="protein sequence ID" value="NWT78682.1"/>
    <property type="molecule type" value="Genomic_DNA"/>
</dbReference>
<feature type="active site" description="Proton acceptor" evidence="18">
    <location>
        <position position="488"/>
    </location>
</feature>
<keyword evidence="4" id="KW-1003">Cell membrane</keyword>
<dbReference type="SMART" id="SM00219">
    <property type="entry name" value="TyrKc"/>
    <property type="match status" value="1"/>
</dbReference>
<feature type="non-terminal residue" evidence="24">
    <location>
        <position position="1"/>
    </location>
</feature>
<dbReference type="FunFam" id="1.10.510.10:FF:000216">
    <property type="entry name" value="Tyrosine-protein kinase SYK"/>
    <property type="match status" value="1"/>
</dbReference>
<evidence type="ECO:0000259" key="22">
    <source>
        <dbReference type="PROSITE" id="PS50001"/>
    </source>
</evidence>
<dbReference type="InterPro" id="IPR023420">
    <property type="entry name" value="Kinase_SYK/ZAP-70_inter-SH2_sf"/>
</dbReference>
<dbReference type="FunFam" id="3.30.505.10:FF:000038">
    <property type="entry name" value="Tyrosine-protein kinase"/>
    <property type="match status" value="1"/>
</dbReference>
<dbReference type="FunFam" id="3.30.505.10:FF:000031">
    <property type="entry name" value="Tyrosine-protein kinase"/>
    <property type="match status" value="1"/>
</dbReference>
<keyword evidence="9 19" id="KW-0547">Nucleotide-binding</keyword>
<dbReference type="InterPro" id="IPR035838">
    <property type="entry name" value="SYK/ZAP-70_N_SH2"/>
</dbReference>
<name>A0A7K5RG14_LANLU</name>
<dbReference type="InterPro" id="IPR017441">
    <property type="entry name" value="Protein_kinase_ATP_BS"/>
</dbReference>
<dbReference type="GO" id="GO:0005886">
    <property type="term" value="C:plasma membrane"/>
    <property type="evidence" value="ECO:0007669"/>
    <property type="project" value="UniProtKB-SubCell"/>
</dbReference>
<feature type="binding site" evidence="19">
    <location>
        <begin position="371"/>
        <end position="379"/>
    </location>
    <ligand>
        <name>ATP</name>
        <dbReference type="ChEBI" id="CHEBI:30616"/>
    </ligand>
</feature>
<dbReference type="CDD" id="cd05116">
    <property type="entry name" value="PTKc_Syk"/>
    <property type="match status" value="1"/>
</dbReference>
<keyword evidence="5" id="KW-0963">Cytoplasm</keyword>
<dbReference type="PIRSF" id="PIRSF000604">
    <property type="entry name" value="TyrPK_SYK"/>
    <property type="match status" value="1"/>
</dbReference>
<evidence type="ECO:0000256" key="7">
    <source>
        <dbReference type="ARBA" id="ARBA00022679"/>
    </source>
</evidence>
<dbReference type="GO" id="GO:0004715">
    <property type="term" value="F:non-membrane spanning protein tyrosine kinase activity"/>
    <property type="evidence" value="ECO:0007669"/>
    <property type="project" value="UniProtKB-EC"/>
</dbReference>
<dbReference type="GO" id="GO:0005524">
    <property type="term" value="F:ATP binding"/>
    <property type="evidence" value="ECO:0007669"/>
    <property type="project" value="UniProtKB-UniRule"/>
</dbReference>
<dbReference type="PROSITE" id="PS50011">
    <property type="entry name" value="PROTEIN_KINASE_DOM"/>
    <property type="match status" value="1"/>
</dbReference>
<dbReference type="PROSITE" id="PS00109">
    <property type="entry name" value="PROTEIN_KINASE_TYR"/>
    <property type="match status" value="1"/>
</dbReference>
<feature type="domain" description="SH2" evidence="22">
    <location>
        <begin position="167"/>
        <end position="258"/>
    </location>
</feature>
<reference evidence="24 25" key="1">
    <citation type="submission" date="2019-09" db="EMBL/GenBank/DDBJ databases">
        <title>Bird 10,000 Genomes (B10K) Project - Family phase.</title>
        <authorList>
            <person name="Zhang G."/>
        </authorList>
    </citation>
    <scope>NUCLEOTIDE SEQUENCE [LARGE SCALE GENOMIC DNA]</scope>
    <source>
        <strain evidence="24">B10K-DU-001-65</strain>
        <tissue evidence="24">Muscle</tissue>
    </source>
</reference>
<evidence type="ECO:0000313" key="25">
    <source>
        <dbReference type="Proteomes" id="UP000547499"/>
    </source>
</evidence>
<dbReference type="PROSITE" id="PS50001">
    <property type="entry name" value="SH2"/>
    <property type="match status" value="2"/>
</dbReference>
<dbReference type="Gene3D" id="3.30.505.10">
    <property type="entry name" value="SH2 domain"/>
    <property type="match status" value="2"/>
</dbReference>
<keyword evidence="13 20" id="KW-0727">SH2 domain</keyword>
<dbReference type="InterPro" id="IPR012234">
    <property type="entry name" value="Tyr_kinase_non-rcpt_SYK/ZAP70"/>
</dbReference>
<dbReference type="AlphaFoldDB" id="A0A7K5RG14"/>
<dbReference type="GO" id="GO:0045087">
    <property type="term" value="P:innate immune response"/>
    <property type="evidence" value="ECO:0007669"/>
    <property type="project" value="UniProtKB-KW"/>
</dbReference>
<dbReference type="CDD" id="cd09938">
    <property type="entry name" value="SH2_N-SH2_Zap70_Syk_like"/>
    <property type="match status" value="1"/>
</dbReference>
<dbReference type="EC" id="2.7.10.2" evidence="3"/>
<dbReference type="InterPro" id="IPR000719">
    <property type="entry name" value="Prot_kinase_dom"/>
</dbReference>
<dbReference type="InterPro" id="IPR036860">
    <property type="entry name" value="SH2_dom_sf"/>
</dbReference>
<evidence type="ECO:0000256" key="8">
    <source>
        <dbReference type="ARBA" id="ARBA00022737"/>
    </source>
</evidence>
<keyword evidence="11 19" id="KW-0067">ATP-binding</keyword>
<evidence type="ECO:0000256" key="10">
    <source>
        <dbReference type="ARBA" id="ARBA00022777"/>
    </source>
</evidence>
<dbReference type="PANTHER" id="PTHR24418">
    <property type="entry name" value="TYROSINE-PROTEIN KINASE"/>
    <property type="match status" value="1"/>
</dbReference>
<keyword evidence="8" id="KW-0677">Repeat</keyword>
<gene>
    <name evidence="24" type="primary">Syk</name>
    <name evidence="24" type="ORF">LANLUD_R01306</name>
</gene>
<evidence type="ECO:0000259" key="23">
    <source>
        <dbReference type="PROSITE" id="PS50011"/>
    </source>
</evidence>
<dbReference type="InterPro" id="IPR008266">
    <property type="entry name" value="Tyr_kinase_AS"/>
</dbReference>
<evidence type="ECO:0000256" key="13">
    <source>
        <dbReference type="ARBA" id="ARBA00022999"/>
    </source>
</evidence>
<dbReference type="Proteomes" id="UP000547499">
    <property type="component" value="Unassembled WGS sequence"/>
</dbReference>
<dbReference type="InterPro" id="IPR001245">
    <property type="entry name" value="Ser-Thr/Tyr_kinase_cat_dom"/>
</dbReference>
<dbReference type="GO" id="GO:0035556">
    <property type="term" value="P:intracellular signal transduction"/>
    <property type="evidence" value="ECO:0007669"/>
    <property type="project" value="InterPro"/>
</dbReference>
<dbReference type="Pfam" id="PF00017">
    <property type="entry name" value="SH2"/>
    <property type="match status" value="2"/>
</dbReference>
<dbReference type="CDD" id="cd10401">
    <property type="entry name" value="SH2_C-SH2_Syk_like"/>
    <property type="match status" value="1"/>
</dbReference>
<feature type="domain" description="SH2" evidence="22">
    <location>
        <begin position="14"/>
        <end position="106"/>
    </location>
</feature>
<evidence type="ECO:0000256" key="14">
    <source>
        <dbReference type="ARBA" id="ARBA00023136"/>
    </source>
</evidence>
<dbReference type="PROSITE" id="PS00107">
    <property type="entry name" value="PROTEIN_KINASE_ATP"/>
    <property type="match status" value="1"/>
</dbReference>
<evidence type="ECO:0000256" key="18">
    <source>
        <dbReference type="PIRSR" id="PIRSR000604-1"/>
    </source>
</evidence>
<evidence type="ECO:0000313" key="24">
    <source>
        <dbReference type="EMBL" id="NWT78682.1"/>
    </source>
</evidence>
<keyword evidence="10 24" id="KW-0418">Kinase</keyword>
<evidence type="ECO:0000256" key="19">
    <source>
        <dbReference type="PIRSR" id="PIRSR000604-2"/>
    </source>
</evidence>
<feature type="binding site" evidence="19 21">
    <location>
        <position position="396"/>
    </location>
    <ligand>
        <name>ATP</name>
        <dbReference type="ChEBI" id="CHEBI:30616"/>
    </ligand>
</feature>
<evidence type="ECO:0000256" key="20">
    <source>
        <dbReference type="PROSITE-ProRule" id="PRU00191"/>
    </source>
</evidence>
<evidence type="ECO:0000256" key="5">
    <source>
        <dbReference type="ARBA" id="ARBA00022490"/>
    </source>
</evidence>
<keyword evidence="12" id="KW-0391">Immunity</keyword>
<comment type="subcellular location">
    <subcellularLocation>
        <location evidence="1">Cell membrane</location>
    </subcellularLocation>
    <subcellularLocation>
        <location evidence="2">Cytoplasm</location>
        <location evidence="2">Cytosol</location>
    </subcellularLocation>
</comment>
<dbReference type="InterPro" id="IPR020635">
    <property type="entry name" value="Tyr_kinase_cat_dom"/>
</dbReference>
<protein>
    <recommendedName>
        <fullName evidence="16">Tyrosine-protein kinase SYK</fullName>
        <ecNumber evidence="3">2.7.10.2</ecNumber>
    </recommendedName>
</protein>
<evidence type="ECO:0000256" key="9">
    <source>
        <dbReference type="ARBA" id="ARBA00022741"/>
    </source>
</evidence>
<dbReference type="InterPro" id="IPR011009">
    <property type="entry name" value="Kinase-like_dom_sf"/>
</dbReference>
<keyword evidence="14" id="KW-0472">Membrane</keyword>
<dbReference type="PRINTS" id="PR00109">
    <property type="entry name" value="TYRKINASE"/>
</dbReference>
<dbReference type="SUPFAM" id="SSF56112">
    <property type="entry name" value="Protein kinase-like (PK-like)"/>
    <property type="match status" value="1"/>
</dbReference>
<dbReference type="GO" id="GO:0005829">
    <property type="term" value="C:cytosol"/>
    <property type="evidence" value="ECO:0007669"/>
    <property type="project" value="UniProtKB-SubCell"/>
</dbReference>
<evidence type="ECO:0000256" key="15">
    <source>
        <dbReference type="ARBA" id="ARBA00023137"/>
    </source>
</evidence>
<evidence type="ECO:0000256" key="17">
    <source>
        <dbReference type="ARBA" id="ARBA00051245"/>
    </source>
</evidence>
<evidence type="ECO:0000256" key="21">
    <source>
        <dbReference type="PROSITE-ProRule" id="PRU10141"/>
    </source>
</evidence>
<feature type="non-terminal residue" evidence="24">
    <location>
        <position position="629"/>
    </location>
</feature>
<comment type="caution">
    <text evidence="24">The sequence shown here is derived from an EMBL/GenBank/DDBJ whole genome shotgun (WGS) entry which is preliminary data.</text>
</comment>
<accession>A0A7K5RG14</accession>
<feature type="domain" description="Protein kinase" evidence="23">
    <location>
        <begin position="365"/>
        <end position="629"/>
    </location>
</feature>
<keyword evidence="15" id="KW-0829">Tyrosine-protein kinase</keyword>
<dbReference type="FunFam" id="3.30.200.20:FF:000185">
    <property type="entry name" value="Tyrosine-protein kinase"/>
    <property type="match status" value="1"/>
</dbReference>
<organism evidence="24 25">
    <name type="scientific">Lanius ludovicianus</name>
    <name type="common">Loggerhead shrike</name>
    <dbReference type="NCBI Taxonomy" id="28713"/>
    <lineage>
        <taxon>Eukaryota</taxon>
        <taxon>Metazoa</taxon>
        <taxon>Chordata</taxon>
        <taxon>Craniata</taxon>
        <taxon>Vertebrata</taxon>
        <taxon>Euteleostomi</taxon>
        <taxon>Archelosauria</taxon>
        <taxon>Archosauria</taxon>
        <taxon>Dinosauria</taxon>
        <taxon>Saurischia</taxon>
        <taxon>Theropoda</taxon>
        <taxon>Coelurosauria</taxon>
        <taxon>Aves</taxon>
        <taxon>Neognathae</taxon>
        <taxon>Neoaves</taxon>
        <taxon>Telluraves</taxon>
        <taxon>Australaves</taxon>
        <taxon>Passeriformes</taxon>
        <taxon>Corvoidea</taxon>
        <taxon>Laniidae</taxon>
        <taxon>Lanius</taxon>
    </lineage>
</organism>
<evidence type="ECO:0000256" key="1">
    <source>
        <dbReference type="ARBA" id="ARBA00004236"/>
    </source>
</evidence>
<evidence type="ECO:0000256" key="6">
    <source>
        <dbReference type="ARBA" id="ARBA00022588"/>
    </source>
</evidence>